<dbReference type="Proteomes" id="UP000054248">
    <property type="component" value="Unassembled WGS sequence"/>
</dbReference>
<evidence type="ECO:0000313" key="2">
    <source>
        <dbReference type="EMBL" id="KIO20652.1"/>
    </source>
</evidence>
<dbReference type="OrthoDB" id="3213101at2759"/>
<evidence type="ECO:0000313" key="3">
    <source>
        <dbReference type="Proteomes" id="UP000054248"/>
    </source>
</evidence>
<accession>A0A0C3LGR2</accession>
<sequence>MDVRFLLATEPSLTHEDRIARSSEMRSASTPSADMTSSFDFAAAPLRSSITLSTGSSFSYTPLPDDYYSREAEYDYAAAHDYLNSLDSESETDEPDTPPLDYIGTGTPLFTPRLLAKILQAKAAGRPLQVCNPNVGRGKDETKRNSSNGRNKRSREDESDDELYRTKQVPDSKVSNAAIARKPRLKRPKGWKGWALVEVSSSEDEKAGKKLYDEEGRMIEQKVGEDSEIDSQAERVKSHLGWKGWALVQNPQDQSKLIKLDAPPLVLATRATRSGRTFGDGSG</sequence>
<feature type="region of interest" description="Disordered" evidence="1">
    <location>
        <begin position="129"/>
        <end position="169"/>
    </location>
</feature>
<evidence type="ECO:0000256" key="1">
    <source>
        <dbReference type="SAM" id="MobiDB-lite"/>
    </source>
</evidence>
<organism evidence="2 3">
    <name type="scientific">Tulasnella calospora MUT 4182</name>
    <dbReference type="NCBI Taxonomy" id="1051891"/>
    <lineage>
        <taxon>Eukaryota</taxon>
        <taxon>Fungi</taxon>
        <taxon>Dikarya</taxon>
        <taxon>Basidiomycota</taxon>
        <taxon>Agaricomycotina</taxon>
        <taxon>Agaricomycetes</taxon>
        <taxon>Cantharellales</taxon>
        <taxon>Tulasnellaceae</taxon>
        <taxon>Tulasnella</taxon>
    </lineage>
</organism>
<reference evidence="2 3" key="1">
    <citation type="submission" date="2014-04" db="EMBL/GenBank/DDBJ databases">
        <authorList>
            <consortium name="DOE Joint Genome Institute"/>
            <person name="Kuo A."/>
            <person name="Girlanda M."/>
            <person name="Perotto S."/>
            <person name="Kohler A."/>
            <person name="Nagy L.G."/>
            <person name="Floudas D."/>
            <person name="Copeland A."/>
            <person name="Barry K.W."/>
            <person name="Cichocki N."/>
            <person name="Veneault-Fourrey C."/>
            <person name="LaButti K."/>
            <person name="Lindquist E.A."/>
            <person name="Lipzen A."/>
            <person name="Lundell T."/>
            <person name="Morin E."/>
            <person name="Murat C."/>
            <person name="Sun H."/>
            <person name="Tunlid A."/>
            <person name="Henrissat B."/>
            <person name="Grigoriev I.V."/>
            <person name="Hibbett D.S."/>
            <person name="Martin F."/>
            <person name="Nordberg H.P."/>
            <person name="Cantor M.N."/>
            <person name="Hua S.X."/>
        </authorList>
    </citation>
    <scope>NUCLEOTIDE SEQUENCE [LARGE SCALE GENOMIC DNA]</scope>
    <source>
        <strain evidence="2 3">MUT 4182</strain>
    </source>
</reference>
<reference evidence="3" key="2">
    <citation type="submission" date="2015-01" db="EMBL/GenBank/DDBJ databases">
        <title>Evolutionary Origins and Diversification of the Mycorrhizal Mutualists.</title>
        <authorList>
            <consortium name="DOE Joint Genome Institute"/>
            <consortium name="Mycorrhizal Genomics Consortium"/>
            <person name="Kohler A."/>
            <person name="Kuo A."/>
            <person name="Nagy L.G."/>
            <person name="Floudas D."/>
            <person name="Copeland A."/>
            <person name="Barry K.W."/>
            <person name="Cichocki N."/>
            <person name="Veneault-Fourrey C."/>
            <person name="LaButti K."/>
            <person name="Lindquist E.A."/>
            <person name="Lipzen A."/>
            <person name="Lundell T."/>
            <person name="Morin E."/>
            <person name="Murat C."/>
            <person name="Riley R."/>
            <person name="Ohm R."/>
            <person name="Sun H."/>
            <person name="Tunlid A."/>
            <person name="Henrissat B."/>
            <person name="Grigoriev I.V."/>
            <person name="Hibbett D.S."/>
            <person name="Martin F."/>
        </authorList>
    </citation>
    <scope>NUCLEOTIDE SEQUENCE [LARGE SCALE GENOMIC DNA]</scope>
    <source>
        <strain evidence="3">MUT 4182</strain>
    </source>
</reference>
<dbReference type="AlphaFoldDB" id="A0A0C3LGR2"/>
<gene>
    <name evidence="2" type="ORF">M407DRAFT_29710</name>
</gene>
<dbReference type="HOGENOM" id="CLU_042092_0_0_1"/>
<keyword evidence="3" id="KW-1185">Reference proteome</keyword>
<protein>
    <submittedName>
        <fullName evidence="2">Uncharacterized protein</fullName>
    </submittedName>
</protein>
<proteinExistence type="predicted"/>
<dbReference type="EMBL" id="KN823166">
    <property type="protein sequence ID" value="KIO20652.1"/>
    <property type="molecule type" value="Genomic_DNA"/>
</dbReference>
<name>A0A0C3LGR2_9AGAM</name>